<protein>
    <recommendedName>
        <fullName evidence="1">DUF1659 domain-containing protein</fullName>
    </recommendedName>
</protein>
<dbReference type="OrthoDB" id="48766at2"/>
<dbReference type="EMBL" id="QCZG01000032">
    <property type="protein sequence ID" value="PWA09028.1"/>
    <property type="molecule type" value="Genomic_DNA"/>
</dbReference>
<evidence type="ECO:0000259" key="1">
    <source>
        <dbReference type="Pfam" id="PF07872"/>
    </source>
</evidence>
<dbReference type="AlphaFoldDB" id="A0A2U1JW33"/>
<organism evidence="2 3">
    <name type="scientific">Pueribacillus theae</name>
    <dbReference type="NCBI Taxonomy" id="2171751"/>
    <lineage>
        <taxon>Bacteria</taxon>
        <taxon>Bacillati</taxon>
        <taxon>Bacillota</taxon>
        <taxon>Bacilli</taxon>
        <taxon>Bacillales</taxon>
        <taxon>Bacillaceae</taxon>
        <taxon>Pueribacillus</taxon>
    </lineage>
</organism>
<keyword evidence="3" id="KW-1185">Reference proteome</keyword>
<gene>
    <name evidence="2" type="ORF">DCC39_13755</name>
</gene>
<name>A0A2U1JW33_9BACI</name>
<comment type="caution">
    <text evidence="2">The sequence shown here is derived from an EMBL/GenBank/DDBJ whole genome shotgun (WGS) entry which is preliminary data.</text>
</comment>
<evidence type="ECO:0000313" key="2">
    <source>
        <dbReference type="EMBL" id="PWA09028.1"/>
    </source>
</evidence>
<dbReference type="Proteomes" id="UP000245998">
    <property type="component" value="Unassembled WGS sequence"/>
</dbReference>
<feature type="domain" description="DUF1659" evidence="1">
    <location>
        <begin position="3"/>
        <end position="71"/>
    </location>
</feature>
<dbReference type="InterPro" id="IPR012454">
    <property type="entry name" value="DUF1659"/>
</dbReference>
<reference evidence="2 3" key="1">
    <citation type="submission" date="2018-04" db="EMBL/GenBank/DDBJ databases">
        <title>Camelliibacillus theae gen. nov., sp. nov., isolated from Pu'er tea.</title>
        <authorList>
            <person name="Niu L."/>
        </authorList>
    </citation>
    <scope>NUCLEOTIDE SEQUENCE [LARGE SCALE GENOMIC DNA]</scope>
    <source>
        <strain evidence="2 3">T8</strain>
    </source>
</reference>
<proteinExistence type="predicted"/>
<sequence>MAQAAIKSTQLRLIFETGIDRFGNPVYRNKSFNNVKPDATPDALYAIATALVPLQEHSLFEIERNDSSTLEG</sequence>
<dbReference type="Pfam" id="PF07872">
    <property type="entry name" value="DUF1659"/>
    <property type="match status" value="1"/>
</dbReference>
<accession>A0A2U1JW33</accession>
<dbReference type="RefSeq" id="WP_116555476.1">
    <property type="nucleotide sequence ID" value="NZ_QCZG01000032.1"/>
</dbReference>
<evidence type="ECO:0000313" key="3">
    <source>
        <dbReference type="Proteomes" id="UP000245998"/>
    </source>
</evidence>